<organism evidence="1 2">
    <name type="scientific">Trichogramma kaykai</name>
    <dbReference type="NCBI Taxonomy" id="54128"/>
    <lineage>
        <taxon>Eukaryota</taxon>
        <taxon>Metazoa</taxon>
        <taxon>Ecdysozoa</taxon>
        <taxon>Arthropoda</taxon>
        <taxon>Hexapoda</taxon>
        <taxon>Insecta</taxon>
        <taxon>Pterygota</taxon>
        <taxon>Neoptera</taxon>
        <taxon>Endopterygota</taxon>
        <taxon>Hymenoptera</taxon>
        <taxon>Apocrita</taxon>
        <taxon>Proctotrupomorpha</taxon>
        <taxon>Chalcidoidea</taxon>
        <taxon>Trichogrammatidae</taxon>
        <taxon>Trichogramma</taxon>
    </lineage>
</organism>
<dbReference type="AlphaFoldDB" id="A0ABD2WAQ7"/>
<dbReference type="Proteomes" id="UP001627154">
    <property type="component" value="Unassembled WGS sequence"/>
</dbReference>
<keyword evidence="2" id="KW-1185">Reference proteome</keyword>
<accession>A0ABD2WAQ7</accession>
<evidence type="ECO:0000313" key="2">
    <source>
        <dbReference type="Proteomes" id="UP001627154"/>
    </source>
</evidence>
<proteinExistence type="predicted"/>
<gene>
    <name evidence="1" type="ORF">TKK_015091</name>
</gene>
<dbReference type="EMBL" id="JBJJXI010000122">
    <property type="protein sequence ID" value="KAL3389726.1"/>
    <property type="molecule type" value="Genomic_DNA"/>
</dbReference>
<reference evidence="1 2" key="1">
    <citation type="journal article" date="2024" name="bioRxiv">
        <title>A reference genome for Trichogramma kaykai: A tiny desert-dwelling parasitoid wasp with competing sex-ratio distorters.</title>
        <authorList>
            <person name="Culotta J."/>
            <person name="Lindsey A.R."/>
        </authorList>
    </citation>
    <scope>NUCLEOTIDE SEQUENCE [LARGE SCALE GENOMIC DNA]</scope>
    <source>
        <strain evidence="1 2">KSX58</strain>
    </source>
</reference>
<evidence type="ECO:0000313" key="1">
    <source>
        <dbReference type="EMBL" id="KAL3389726.1"/>
    </source>
</evidence>
<protein>
    <submittedName>
        <fullName evidence="1">Uncharacterized protein</fullName>
    </submittedName>
</protein>
<comment type="caution">
    <text evidence="1">The sequence shown here is derived from an EMBL/GenBank/DDBJ whole genome shotgun (WGS) entry which is preliminary data.</text>
</comment>
<sequence>MTFEDTIEVEQGSNDRVQNRIIYEDNDESVEDNAVSEYIEHIYEDHWETEAPDYFNGITEKSKRAGEIVMRPSILTIFYVFRPVPEHRYNLLFTPTK</sequence>
<name>A0ABD2WAQ7_9HYME</name>